<name>A0ABT1V6L8_9ACTN</name>
<dbReference type="Gene3D" id="2.30.110.10">
    <property type="entry name" value="Electron Transport, Fmn-binding Protein, Chain A"/>
    <property type="match status" value="1"/>
</dbReference>
<evidence type="ECO:0000313" key="8">
    <source>
        <dbReference type="EMBL" id="MCQ8193032.1"/>
    </source>
</evidence>
<dbReference type="EMBL" id="JANIAA010000030">
    <property type="protein sequence ID" value="MCQ8193032.1"/>
    <property type="molecule type" value="Genomic_DNA"/>
</dbReference>
<dbReference type="RefSeq" id="WP_256653875.1">
    <property type="nucleotide sequence ID" value="NZ_JANIAA010000030.1"/>
</dbReference>
<dbReference type="Pfam" id="PF10590">
    <property type="entry name" value="PNP_phzG_C"/>
    <property type="match status" value="1"/>
</dbReference>
<evidence type="ECO:0000259" key="6">
    <source>
        <dbReference type="Pfam" id="PF01243"/>
    </source>
</evidence>
<dbReference type="NCBIfam" id="NF004231">
    <property type="entry name" value="PRK05679.1"/>
    <property type="match status" value="1"/>
</dbReference>
<comment type="caution">
    <text evidence="8">The sequence shown here is derived from an EMBL/GenBank/DDBJ whole genome shotgun (WGS) entry which is preliminary data.</text>
</comment>
<dbReference type="PANTHER" id="PTHR10851">
    <property type="entry name" value="PYRIDOXINE-5-PHOSPHATE OXIDASE"/>
    <property type="match status" value="1"/>
</dbReference>
<keyword evidence="4" id="KW-0288">FMN</keyword>
<comment type="similarity">
    <text evidence="2">Belongs to the pyridoxamine 5'-phosphate oxidase family.</text>
</comment>
<reference evidence="8 9" key="1">
    <citation type="submission" date="2022-07" db="EMBL/GenBank/DDBJ databases">
        <authorList>
            <person name="Phongsopitanun W."/>
            <person name="Tanasupawat S."/>
        </authorList>
    </citation>
    <scope>NUCLEOTIDE SEQUENCE [LARGE SCALE GENOMIC DNA]</scope>
    <source>
        <strain evidence="8 9">RCU-064</strain>
    </source>
</reference>
<dbReference type="InterPro" id="IPR019576">
    <property type="entry name" value="Pyridoxamine_oxidase_dimer_C"/>
</dbReference>
<feature type="domain" description="Pyridoxine 5'-phosphate oxidase dimerisation C-terminal" evidence="7">
    <location>
        <begin position="173"/>
        <end position="217"/>
    </location>
</feature>
<dbReference type="SUPFAM" id="SSF50475">
    <property type="entry name" value="FMN-binding split barrel"/>
    <property type="match status" value="1"/>
</dbReference>
<organism evidence="8 9">
    <name type="scientific">Streptomyces rugosispiralis</name>
    <dbReference type="NCBI Taxonomy" id="2967341"/>
    <lineage>
        <taxon>Bacteria</taxon>
        <taxon>Bacillati</taxon>
        <taxon>Actinomycetota</taxon>
        <taxon>Actinomycetes</taxon>
        <taxon>Kitasatosporales</taxon>
        <taxon>Streptomycetaceae</taxon>
        <taxon>Streptomyces</taxon>
    </lineage>
</organism>
<dbReference type="EC" id="1.4.3.5" evidence="8"/>
<keyword evidence="5 8" id="KW-0560">Oxidoreductase</keyword>
<gene>
    <name evidence="8" type="ORF">NP777_33205</name>
</gene>
<dbReference type="PANTHER" id="PTHR10851:SF0">
    <property type="entry name" value="PYRIDOXINE-5'-PHOSPHATE OXIDASE"/>
    <property type="match status" value="1"/>
</dbReference>
<evidence type="ECO:0000256" key="1">
    <source>
        <dbReference type="ARBA" id="ARBA00001917"/>
    </source>
</evidence>
<evidence type="ECO:0000256" key="3">
    <source>
        <dbReference type="ARBA" id="ARBA00022630"/>
    </source>
</evidence>
<dbReference type="InterPro" id="IPR011576">
    <property type="entry name" value="Pyridox_Oxase_N"/>
</dbReference>
<evidence type="ECO:0000256" key="2">
    <source>
        <dbReference type="ARBA" id="ARBA00007301"/>
    </source>
</evidence>
<feature type="domain" description="Pyridoxamine 5'-phosphate oxidase N-terminal" evidence="6">
    <location>
        <begin position="45"/>
        <end position="146"/>
    </location>
</feature>
<evidence type="ECO:0000259" key="7">
    <source>
        <dbReference type="Pfam" id="PF10590"/>
    </source>
</evidence>
<sequence length="217" mass="23766">MRTRLRSIPVFANVRPTEFRETGLPDNPLPVIAEWILAADAAGQPEPHAMSLCTVGASGVPSSRVLIVKDIDDDRLYFATPADSRKGREIAANANVSAHFYWPAVGRQVRIVGTAAGLDRAASESDFADRGRASRLAAHLHRQGPLADRPSALAEFDRLGTAHPDDVPCPPSWTLYAISPTEVEFWEASADRVHHRVAYRRDTGAGSGAWRHELMWP</sequence>
<dbReference type="Pfam" id="PF01243">
    <property type="entry name" value="PNPOx_N"/>
    <property type="match status" value="1"/>
</dbReference>
<dbReference type="Proteomes" id="UP001204746">
    <property type="component" value="Unassembled WGS sequence"/>
</dbReference>
<proteinExistence type="inferred from homology"/>
<dbReference type="InterPro" id="IPR012349">
    <property type="entry name" value="Split_barrel_FMN-bd"/>
</dbReference>
<dbReference type="InterPro" id="IPR000659">
    <property type="entry name" value="Pyridox_Oxase"/>
</dbReference>
<evidence type="ECO:0000313" key="9">
    <source>
        <dbReference type="Proteomes" id="UP001204746"/>
    </source>
</evidence>
<keyword evidence="9" id="KW-1185">Reference proteome</keyword>
<protein>
    <submittedName>
        <fullName evidence="8">Pyridoxal 5'-phosphate synthase</fullName>
        <ecNumber evidence="8">1.4.3.5</ecNumber>
    </submittedName>
</protein>
<comment type="cofactor">
    <cofactor evidence="1">
        <name>FMN</name>
        <dbReference type="ChEBI" id="CHEBI:58210"/>
    </cofactor>
</comment>
<accession>A0ABT1V6L8</accession>
<dbReference type="GO" id="GO:0004733">
    <property type="term" value="F:pyridoxamine phosphate oxidase activity"/>
    <property type="evidence" value="ECO:0007669"/>
    <property type="project" value="UniProtKB-EC"/>
</dbReference>
<evidence type="ECO:0000256" key="4">
    <source>
        <dbReference type="ARBA" id="ARBA00022643"/>
    </source>
</evidence>
<dbReference type="PIRSF" id="PIRSF000190">
    <property type="entry name" value="Pyd_amn-ph_oxd"/>
    <property type="match status" value="1"/>
</dbReference>
<keyword evidence="3" id="KW-0285">Flavoprotein</keyword>
<evidence type="ECO:0000256" key="5">
    <source>
        <dbReference type="ARBA" id="ARBA00023002"/>
    </source>
</evidence>